<dbReference type="Proteomes" id="UP000799766">
    <property type="component" value="Unassembled WGS sequence"/>
</dbReference>
<dbReference type="Gene3D" id="3.40.50.150">
    <property type="entry name" value="Vaccinia Virus protein VP39"/>
    <property type="match status" value="1"/>
</dbReference>
<dbReference type="GO" id="GO:0008168">
    <property type="term" value="F:methyltransferase activity"/>
    <property type="evidence" value="ECO:0007669"/>
    <property type="project" value="UniProtKB-KW"/>
</dbReference>
<sequence>MATPHQHGHGHGHGHKHEREHFDAEAADWDSKPGLKEASRDAMEAIMKYVPGMESEGKNKDVLEIGCGTGLLSYMLAPHVRTLLGLDTSAGMIAAFDAKRAAGTAAAPNVAALELELAAAADPALVAASRALLERAGAGADADAAAGTFDLVVSHLTMHHIPDMRALLALVHDGVLRPGGYVAVTDFEDTGPGAELFHPRDKRHLPERHGLVPGEMEALLREVGFDEVSVVRGAFEMVHEVEPEENGGKKTRGFPFVVCVGGKKAA</sequence>
<reference evidence="2" key="1">
    <citation type="journal article" date="2020" name="Stud. Mycol.">
        <title>101 Dothideomycetes genomes: a test case for predicting lifestyles and emergence of pathogens.</title>
        <authorList>
            <person name="Haridas S."/>
            <person name="Albert R."/>
            <person name="Binder M."/>
            <person name="Bloem J."/>
            <person name="Labutti K."/>
            <person name="Salamov A."/>
            <person name="Andreopoulos B."/>
            <person name="Baker S."/>
            <person name="Barry K."/>
            <person name="Bills G."/>
            <person name="Bluhm B."/>
            <person name="Cannon C."/>
            <person name="Castanera R."/>
            <person name="Culley D."/>
            <person name="Daum C."/>
            <person name="Ezra D."/>
            <person name="Gonzalez J."/>
            <person name="Henrissat B."/>
            <person name="Kuo A."/>
            <person name="Liang C."/>
            <person name="Lipzen A."/>
            <person name="Lutzoni F."/>
            <person name="Magnuson J."/>
            <person name="Mondo S."/>
            <person name="Nolan M."/>
            <person name="Ohm R."/>
            <person name="Pangilinan J."/>
            <person name="Park H.-J."/>
            <person name="Ramirez L."/>
            <person name="Alfaro M."/>
            <person name="Sun H."/>
            <person name="Tritt A."/>
            <person name="Yoshinaga Y."/>
            <person name="Zwiers L.-H."/>
            <person name="Turgeon B."/>
            <person name="Goodwin S."/>
            <person name="Spatafora J."/>
            <person name="Crous P."/>
            <person name="Grigoriev I."/>
        </authorList>
    </citation>
    <scope>NUCLEOTIDE SEQUENCE</scope>
    <source>
        <strain evidence="2">ATCC 16933</strain>
    </source>
</reference>
<organism evidence="2 3">
    <name type="scientific">Lineolata rhizophorae</name>
    <dbReference type="NCBI Taxonomy" id="578093"/>
    <lineage>
        <taxon>Eukaryota</taxon>
        <taxon>Fungi</taxon>
        <taxon>Dikarya</taxon>
        <taxon>Ascomycota</taxon>
        <taxon>Pezizomycotina</taxon>
        <taxon>Dothideomycetes</taxon>
        <taxon>Dothideomycetes incertae sedis</taxon>
        <taxon>Lineolatales</taxon>
        <taxon>Lineolataceae</taxon>
        <taxon>Lineolata</taxon>
    </lineage>
</organism>
<keyword evidence="2" id="KW-0489">Methyltransferase</keyword>
<dbReference type="PANTHER" id="PTHR43861:SF3">
    <property type="entry name" value="PUTATIVE (AFU_ORTHOLOGUE AFUA_2G14390)-RELATED"/>
    <property type="match status" value="1"/>
</dbReference>
<keyword evidence="1 2" id="KW-0808">Transferase</keyword>
<evidence type="ECO:0000256" key="1">
    <source>
        <dbReference type="ARBA" id="ARBA00022679"/>
    </source>
</evidence>
<evidence type="ECO:0000313" key="2">
    <source>
        <dbReference type="EMBL" id="KAF2455611.1"/>
    </source>
</evidence>
<dbReference type="PANTHER" id="PTHR43861">
    <property type="entry name" value="TRANS-ACONITATE 2-METHYLTRANSFERASE-RELATED"/>
    <property type="match status" value="1"/>
</dbReference>
<dbReference type="OrthoDB" id="66144at2759"/>
<dbReference type="AlphaFoldDB" id="A0A6A6NV72"/>
<dbReference type="GO" id="GO:0032259">
    <property type="term" value="P:methylation"/>
    <property type="evidence" value="ECO:0007669"/>
    <property type="project" value="UniProtKB-KW"/>
</dbReference>
<dbReference type="InterPro" id="IPR029063">
    <property type="entry name" value="SAM-dependent_MTases_sf"/>
</dbReference>
<gene>
    <name evidence="2" type="ORF">BDY21DRAFT_289243</name>
</gene>
<keyword evidence="3" id="KW-1185">Reference proteome</keyword>
<name>A0A6A6NV72_9PEZI</name>
<protein>
    <submittedName>
        <fullName evidence="2">S-adenosyl-L-methionine-dependent methyltransferase</fullName>
    </submittedName>
</protein>
<dbReference type="Pfam" id="PF13489">
    <property type="entry name" value="Methyltransf_23"/>
    <property type="match status" value="1"/>
</dbReference>
<proteinExistence type="predicted"/>
<accession>A0A6A6NV72</accession>
<dbReference type="EMBL" id="MU001686">
    <property type="protein sequence ID" value="KAF2455611.1"/>
    <property type="molecule type" value="Genomic_DNA"/>
</dbReference>
<dbReference type="SUPFAM" id="SSF53335">
    <property type="entry name" value="S-adenosyl-L-methionine-dependent methyltransferases"/>
    <property type="match status" value="1"/>
</dbReference>
<evidence type="ECO:0000313" key="3">
    <source>
        <dbReference type="Proteomes" id="UP000799766"/>
    </source>
</evidence>